<keyword evidence="2" id="KW-1185">Reference proteome</keyword>
<accession>M7YBG9</accession>
<dbReference type="Proteomes" id="UP000010953">
    <property type="component" value="Unassembled WGS sequence"/>
</dbReference>
<comment type="caution">
    <text evidence="1">The sequence shown here is derived from an EMBL/GenBank/DDBJ whole genome shotgun (WGS) entry which is preliminary data.</text>
</comment>
<name>M7YBG9_9BACT</name>
<evidence type="ECO:0000313" key="2">
    <source>
        <dbReference type="Proteomes" id="UP000010953"/>
    </source>
</evidence>
<dbReference type="EMBL" id="AMZY02000006">
    <property type="protein sequence ID" value="EMS34531.1"/>
    <property type="molecule type" value="Genomic_DNA"/>
</dbReference>
<dbReference type="STRING" id="1239962.C943_03751"/>
<dbReference type="AlphaFoldDB" id="M7YBG9"/>
<reference evidence="1" key="1">
    <citation type="submission" date="2013-01" db="EMBL/GenBank/DDBJ databases">
        <title>Genome assembly of Mariniradius saccharolyticus AK6.</title>
        <authorList>
            <person name="Vaidya B."/>
            <person name="Khatri I."/>
            <person name="Tanuku N.R.S."/>
            <person name="Subramanian S."/>
            <person name="Pinnaka A."/>
        </authorList>
    </citation>
    <scope>NUCLEOTIDE SEQUENCE [LARGE SCALE GENOMIC DNA]</scope>
    <source>
        <strain evidence="1">AK6</strain>
    </source>
</reference>
<proteinExistence type="predicted"/>
<protein>
    <submittedName>
        <fullName evidence="1">Uncharacterized protein</fullName>
    </submittedName>
</protein>
<sequence>MVAEADLSAVGATLPRYRPYLIICFFNKKSPKSRKFLFELRPNNL</sequence>
<evidence type="ECO:0000313" key="1">
    <source>
        <dbReference type="EMBL" id="EMS34531.1"/>
    </source>
</evidence>
<organism evidence="1 2">
    <name type="scientific">Mariniradius saccharolyticus AK6</name>
    <dbReference type="NCBI Taxonomy" id="1239962"/>
    <lineage>
        <taxon>Bacteria</taxon>
        <taxon>Pseudomonadati</taxon>
        <taxon>Bacteroidota</taxon>
        <taxon>Cytophagia</taxon>
        <taxon>Cytophagales</taxon>
        <taxon>Cyclobacteriaceae</taxon>
        <taxon>Mariniradius</taxon>
    </lineage>
</organism>
<dbReference type="InParanoid" id="M7YBG9"/>
<gene>
    <name evidence="1" type="ORF">C943_03751</name>
</gene>